<dbReference type="KEGG" id="yel:LC20_07690"/>
<protein>
    <submittedName>
        <fullName evidence="2">Uncharacterized protein</fullName>
    </submittedName>
</protein>
<evidence type="ECO:0000256" key="1">
    <source>
        <dbReference type="SAM" id="Phobius"/>
    </source>
</evidence>
<dbReference type="EMBL" id="CP007448">
    <property type="protein sequence ID" value="ATX62844.1"/>
    <property type="molecule type" value="Genomic_DNA"/>
</dbReference>
<keyword evidence="1" id="KW-0812">Transmembrane</keyword>
<sequence>MSKLLSLSLSFFWFVWLFCFFSLFIVETFPEIMSHMHSIYSGLIISEDTYDSLIALSLWLSFISAAIAMFFINLFFKKVRGFS</sequence>
<evidence type="ECO:0000313" key="2">
    <source>
        <dbReference type="EMBL" id="ATX62844.1"/>
    </source>
</evidence>
<accession>A0A7U5SUG8</accession>
<dbReference type="AlphaFoldDB" id="A0A7U5SUG8"/>
<name>A0A7U5SUG8_YEREN</name>
<evidence type="ECO:0000313" key="3">
    <source>
        <dbReference type="Proteomes" id="UP000230961"/>
    </source>
</evidence>
<keyword evidence="1" id="KW-0472">Membrane</keyword>
<feature type="transmembrane region" description="Helical" evidence="1">
    <location>
        <begin position="52"/>
        <end position="76"/>
    </location>
</feature>
<reference evidence="2 3" key="1">
    <citation type="submission" date="2017-11" db="EMBL/GenBank/DDBJ databases">
        <title>The complete genome sequence and comparative genome analysis of Yersinia enterocolitica strain LC20.</title>
        <authorList>
            <person name="Shi G."/>
            <person name="Su M."/>
            <person name="Liang J."/>
            <person name="Gu W."/>
            <person name="Xiao Y."/>
            <person name="Zhang Z."/>
            <person name="Qiu H."/>
            <person name="Duan R."/>
            <person name="Zhang Z."/>
            <person name="Li Y."/>
            <person name="Zhang X."/>
            <person name="Ling Y."/>
            <person name="Song L."/>
            <person name="Chen M."/>
            <person name="Zhao Y."/>
            <person name="Wu J."/>
            <person name="Jing H."/>
            <person name="Xiao J."/>
            <person name="Wang X."/>
        </authorList>
    </citation>
    <scope>NUCLEOTIDE SEQUENCE [LARGE SCALE GENOMIC DNA]</scope>
    <source>
        <strain evidence="2 3">LC20</strain>
    </source>
</reference>
<keyword evidence="1" id="KW-1133">Transmembrane helix</keyword>
<dbReference type="Proteomes" id="UP000230961">
    <property type="component" value="Chromosome"/>
</dbReference>
<organism evidence="2 3">
    <name type="scientific">Yersinia enterocolitica LC20</name>
    <dbReference type="NCBI Taxonomy" id="1443113"/>
    <lineage>
        <taxon>Bacteria</taxon>
        <taxon>Pseudomonadati</taxon>
        <taxon>Pseudomonadota</taxon>
        <taxon>Gammaproteobacteria</taxon>
        <taxon>Enterobacterales</taxon>
        <taxon>Yersiniaceae</taxon>
        <taxon>Yersinia</taxon>
    </lineage>
</organism>
<proteinExistence type="predicted"/>
<gene>
    <name evidence="2" type="ORF">LC20_07690</name>
</gene>